<dbReference type="Proteomes" id="UP000540519">
    <property type="component" value="Unassembled WGS sequence"/>
</dbReference>
<dbReference type="SUPFAM" id="SSF49785">
    <property type="entry name" value="Galactose-binding domain-like"/>
    <property type="match status" value="1"/>
</dbReference>
<evidence type="ECO:0000259" key="13">
    <source>
        <dbReference type="Pfam" id="PF11721"/>
    </source>
</evidence>
<feature type="chain" id="PRO_5030898333" description="Big-1 domain-containing protein" evidence="11">
    <location>
        <begin position="28"/>
        <end position="340"/>
    </location>
</feature>
<dbReference type="InterPro" id="IPR013783">
    <property type="entry name" value="Ig-like_fold"/>
</dbReference>
<dbReference type="Gene3D" id="2.60.120.430">
    <property type="entry name" value="Galactose-binding lectin"/>
    <property type="match status" value="1"/>
</dbReference>
<proteinExistence type="inferred from homology"/>
<evidence type="ECO:0000256" key="5">
    <source>
        <dbReference type="ARBA" id="ARBA00022824"/>
    </source>
</evidence>
<evidence type="ECO:0000256" key="6">
    <source>
        <dbReference type="ARBA" id="ARBA00022989"/>
    </source>
</evidence>
<dbReference type="InterPro" id="IPR021720">
    <property type="entry name" value="Malectin_dom"/>
</dbReference>
<name>A0A7X2ZUH8_9FLAO</name>
<dbReference type="Pfam" id="PF09134">
    <property type="entry name" value="Invasin_D3"/>
    <property type="match status" value="1"/>
</dbReference>
<evidence type="ECO:0000256" key="4">
    <source>
        <dbReference type="ARBA" id="ARBA00022729"/>
    </source>
</evidence>
<evidence type="ECO:0000256" key="10">
    <source>
        <dbReference type="SAM" id="MobiDB-lite"/>
    </source>
</evidence>
<evidence type="ECO:0000313" key="14">
    <source>
        <dbReference type="EMBL" id="MUH36627.1"/>
    </source>
</evidence>
<gene>
    <name evidence="14" type="ORF">D9O36_12310</name>
</gene>
<keyword evidence="15" id="KW-1185">Reference proteome</keyword>
<evidence type="ECO:0000256" key="2">
    <source>
        <dbReference type="ARBA" id="ARBA00009141"/>
    </source>
</evidence>
<accession>A0A7X2ZUH8</accession>
<feature type="domain" description="Malectin" evidence="13">
    <location>
        <begin position="171"/>
        <end position="329"/>
    </location>
</feature>
<organism evidence="14 15">
    <name type="scientific">Zobellia amurskyensis</name>
    <dbReference type="NCBI Taxonomy" id="248905"/>
    <lineage>
        <taxon>Bacteria</taxon>
        <taxon>Pseudomonadati</taxon>
        <taxon>Bacteroidota</taxon>
        <taxon>Flavobacteriia</taxon>
        <taxon>Flavobacteriales</taxon>
        <taxon>Flavobacteriaceae</taxon>
        <taxon>Zobellia</taxon>
    </lineage>
</organism>
<evidence type="ECO:0008006" key="16">
    <source>
        <dbReference type="Google" id="ProtNLM"/>
    </source>
</evidence>
<dbReference type="InterPro" id="IPR039155">
    <property type="entry name" value="MLEC"/>
</dbReference>
<keyword evidence="4 11" id="KW-0732">Signal</keyword>
<reference evidence="14 15" key="1">
    <citation type="journal article" date="2019" name="Mar. Drugs">
        <title>Comparative Genomics and CAZyme Genome Repertoires of Marine Zobellia amurskyensis KMM 3526(T) and Zobellia laminariae KMM 3676(T).</title>
        <authorList>
            <person name="Chernysheva N."/>
            <person name="Bystritskaya E."/>
            <person name="Stenkova A."/>
            <person name="Golovkin I."/>
            <person name="Nedashkovskaya O."/>
            <person name="Isaeva M."/>
        </authorList>
    </citation>
    <scope>NUCLEOTIDE SEQUENCE [LARGE SCALE GENOMIC DNA]</scope>
    <source>
        <strain evidence="14 15">KMM 3526</strain>
    </source>
</reference>
<comment type="similarity">
    <text evidence="2">Belongs to the malectin family.</text>
</comment>
<comment type="subcellular location">
    <subcellularLocation>
        <location evidence="1">Endoplasmic reticulum membrane</location>
        <topology evidence="1">Single-pass type I membrane protein</topology>
    </subcellularLocation>
</comment>
<dbReference type="PANTHER" id="PTHR13460:SF0">
    <property type="entry name" value="MALECTIN"/>
    <property type="match status" value="1"/>
</dbReference>
<dbReference type="GO" id="GO:0030246">
    <property type="term" value="F:carbohydrate binding"/>
    <property type="evidence" value="ECO:0007669"/>
    <property type="project" value="InterPro"/>
</dbReference>
<keyword evidence="6" id="KW-1133">Transmembrane helix</keyword>
<dbReference type="InterPro" id="IPR008964">
    <property type="entry name" value="Invasin/intimin_cell_adhesion"/>
</dbReference>
<dbReference type="SUPFAM" id="SSF49373">
    <property type="entry name" value="Invasin/intimin cell-adhesion fragments"/>
    <property type="match status" value="1"/>
</dbReference>
<keyword evidence="3" id="KW-0812">Transmembrane</keyword>
<evidence type="ECO:0000256" key="8">
    <source>
        <dbReference type="ARBA" id="ARBA00023180"/>
    </source>
</evidence>
<protein>
    <recommendedName>
        <fullName evidence="16">Big-1 domain-containing protein</fullName>
    </recommendedName>
</protein>
<keyword evidence="9" id="KW-0119">Carbohydrate metabolism</keyword>
<evidence type="ECO:0000256" key="11">
    <source>
        <dbReference type="SAM" id="SignalP"/>
    </source>
</evidence>
<evidence type="ECO:0000256" key="3">
    <source>
        <dbReference type="ARBA" id="ARBA00022692"/>
    </source>
</evidence>
<evidence type="ECO:0000256" key="7">
    <source>
        <dbReference type="ARBA" id="ARBA00023136"/>
    </source>
</evidence>
<feature type="compositionally biased region" description="Polar residues" evidence="10">
    <location>
        <begin position="150"/>
        <end position="165"/>
    </location>
</feature>
<evidence type="ECO:0000259" key="12">
    <source>
        <dbReference type="Pfam" id="PF09134"/>
    </source>
</evidence>
<feature type="domain" description="Invasin" evidence="12">
    <location>
        <begin position="68"/>
        <end position="151"/>
    </location>
</feature>
<dbReference type="RefSeq" id="WP_155600138.1">
    <property type="nucleotide sequence ID" value="NZ_RCNR01000022.1"/>
</dbReference>
<dbReference type="InterPro" id="IPR015217">
    <property type="entry name" value="Invasin_dom_3"/>
</dbReference>
<dbReference type="Gene3D" id="2.60.40.10">
    <property type="entry name" value="Immunoglobulins"/>
    <property type="match status" value="1"/>
</dbReference>
<evidence type="ECO:0000313" key="15">
    <source>
        <dbReference type="Proteomes" id="UP000540519"/>
    </source>
</evidence>
<dbReference type="GO" id="GO:0016020">
    <property type="term" value="C:membrane"/>
    <property type="evidence" value="ECO:0007669"/>
    <property type="project" value="TreeGrafter"/>
</dbReference>
<comment type="caution">
    <text evidence="14">The sequence shown here is derived from an EMBL/GenBank/DDBJ whole genome shotgun (WGS) entry which is preliminary data.</text>
</comment>
<dbReference type="OrthoDB" id="175993at2"/>
<feature type="signal peptide" evidence="11">
    <location>
        <begin position="1"/>
        <end position="27"/>
    </location>
</feature>
<evidence type="ECO:0000256" key="9">
    <source>
        <dbReference type="ARBA" id="ARBA00023277"/>
    </source>
</evidence>
<dbReference type="InterPro" id="IPR008979">
    <property type="entry name" value="Galactose-bd-like_sf"/>
</dbReference>
<feature type="region of interest" description="Disordered" evidence="10">
    <location>
        <begin position="28"/>
        <end position="57"/>
    </location>
</feature>
<dbReference type="PANTHER" id="PTHR13460">
    <property type="match status" value="1"/>
</dbReference>
<dbReference type="EMBL" id="RCNR01000022">
    <property type="protein sequence ID" value="MUH36627.1"/>
    <property type="molecule type" value="Genomic_DNA"/>
</dbReference>
<dbReference type="AlphaFoldDB" id="A0A7X2ZUH8"/>
<keyword evidence="5" id="KW-0256">Endoplasmic reticulum</keyword>
<evidence type="ECO:0000256" key="1">
    <source>
        <dbReference type="ARBA" id="ARBA00004115"/>
    </source>
</evidence>
<keyword evidence="8" id="KW-0325">Glycoprotein</keyword>
<keyword evidence="7" id="KW-0472">Membrane</keyword>
<dbReference type="Pfam" id="PF11721">
    <property type="entry name" value="Malectin"/>
    <property type="match status" value="1"/>
</dbReference>
<feature type="region of interest" description="Disordered" evidence="10">
    <location>
        <begin position="150"/>
        <end position="169"/>
    </location>
</feature>
<sequence>MRRNLITRFFLFSMLFVSFVMVPVACSSDDGGTDTEQKPDPDPEPEPEPAPVADPTNENTILDATAASHTNGISTSTVTVQLADADGKRLTVSGGVVALSATGSATVSNVTDNADGTYTATVSGTVEETIVVSGKLDDVDITSTVEITFNPDESNPAQEAAQSTEPAGPTLLRINCGGPEVTFGDVTFLEDQYFDGPTEAYSNPNVEVTSITNTDTPELYITERITDNTDIKGPFSYKIPVTDGTYTVKLYFAEVYWGVQNPEGLGEEDGTGRRIFNISMEDTAIFTGYDLYKEHGALSAGSRMYDIEVTDGELTISLEATVNKPKISAIEVFGTGTIGS</sequence>